<dbReference type="AlphaFoldDB" id="A0AA45WUK9"/>
<accession>A0AA45WUK9</accession>
<keyword evidence="7" id="KW-1185">Reference proteome</keyword>
<protein>
    <submittedName>
        <fullName evidence="6">Transcriptional regulator, IclR family</fullName>
    </submittedName>
</protein>
<dbReference type="GO" id="GO:0045892">
    <property type="term" value="P:negative regulation of DNA-templated transcription"/>
    <property type="evidence" value="ECO:0007669"/>
    <property type="project" value="TreeGrafter"/>
</dbReference>
<organism evidence="6 7">
    <name type="scientific">Anoxynatronum buryatiense</name>
    <dbReference type="NCBI Taxonomy" id="489973"/>
    <lineage>
        <taxon>Bacteria</taxon>
        <taxon>Bacillati</taxon>
        <taxon>Bacillota</taxon>
        <taxon>Clostridia</taxon>
        <taxon>Eubacteriales</taxon>
        <taxon>Clostridiaceae</taxon>
        <taxon>Anoxynatronum</taxon>
    </lineage>
</organism>
<reference evidence="6" key="1">
    <citation type="submission" date="2017-05" db="EMBL/GenBank/DDBJ databases">
        <authorList>
            <person name="Varghese N."/>
            <person name="Submissions S."/>
        </authorList>
    </citation>
    <scope>NUCLEOTIDE SEQUENCE</scope>
    <source>
        <strain evidence="6">Su22</strain>
    </source>
</reference>
<dbReference type="Proteomes" id="UP001158066">
    <property type="component" value="Unassembled WGS sequence"/>
</dbReference>
<keyword evidence="2" id="KW-0238">DNA-binding</keyword>
<gene>
    <name evidence="6" type="ORF">SAMN06296020_103196</name>
</gene>
<keyword evidence="1" id="KW-0805">Transcription regulation</keyword>
<dbReference type="PANTHER" id="PTHR30136">
    <property type="entry name" value="HELIX-TURN-HELIX TRANSCRIPTIONAL REGULATOR, ICLR FAMILY"/>
    <property type="match status" value="1"/>
</dbReference>
<evidence type="ECO:0000313" key="7">
    <source>
        <dbReference type="Proteomes" id="UP001158066"/>
    </source>
</evidence>
<dbReference type="Pfam" id="PF09339">
    <property type="entry name" value="HTH_IclR"/>
    <property type="match status" value="1"/>
</dbReference>
<evidence type="ECO:0000259" key="5">
    <source>
        <dbReference type="PROSITE" id="PS51078"/>
    </source>
</evidence>
<dbReference type="Gene3D" id="1.10.10.10">
    <property type="entry name" value="Winged helix-like DNA-binding domain superfamily/Winged helix DNA-binding domain"/>
    <property type="match status" value="1"/>
</dbReference>
<feature type="domain" description="IclR-ED" evidence="5">
    <location>
        <begin position="68"/>
        <end position="250"/>
    </location>
</feature>
<dbReference type="PANTHER" id="PTHR30136:SF35">
    <property type="entry name" value="HTH-TYPE TRANSCRIPTIONAL REGULATOR RV1719"/>
    <property type="match status" value="1"/>
</dbReference>
<dbReference type="SUPFAM" id="SSF46785">
    <property type="entry name" value="Winged helix' DNA-binding domain"/>
    <property type="match status" value="1"/>
</dbReference>
<dbReference type="EMBL" id="FXUF01000003">
    <property type="protein sequence ID" value="SMP48000.1"/>
    <property type="molecule type" value="Genomic_DNA"/>
</dbReference>
<dbReference type="InterPro" id="IPR029016">
    <property type="entry name" value="GAF-like_dom_sf"/>
</dbReference>
<dbReference type="GO" id="GO:0003700">
    <property type="term" value="F:DNA-binding transcription factor activity"/>
    <property type="evidence" value="ECO:0007669"/>
    <property type="project" value="TreeGrafter"/>
</dbReference>
<dbReference type="GO" id="GO:0003677">
    <property type="term" value="F:DNA binding"/>
    <property type="evidence" value="ECO:0007669"/>
    <property type="project" value="UniProtKB-KW"/>
</dbReference>
<comment type="caution">
    <text evidence="6">The sequence shown here is derived from an EMBL/GenBank/DDBJ whole genome shotgun (WGS) entry which is preliminary data.</text>
</comment>
<evidence type="ECO:0000259" key="4">
    <source>
        <dbReference type="PROSITE" id="PS51077"/>
    </source>
</evidence>
<sequence>MSTGSIQSVLKALQMLDLFAIAPGWNMTDISKELNYPTSTTHRLLLTLEEAGYIHRDIQSKMYYLTIKPYLIGSKTEIVNMLEKLALASIRELAQNLNESVNVSIALGLNAVTVLKADAERQFSAVPHVGDKRQLHATSVGKCLLAYNSNGCYDHLMKSNELLKSYTPNTIIEKKTIEKMVEIIRYQGFATDHEEVEVGLTCIGAPIFDQLGNCIAAVSVSMPTFRITDKEAVISQVIKTAGKISSKFKF</sequence>
<dbReference type="InterPro" id="IPR005471">
    <property type="entry name" value="Tscrpt_reg_IclR_N"/>
</dbReference>
<dbReference type="Gene3D" id="3.30.450.40">
    <property type="match status" value="1"/>
</dbReference>
<dbReference type="SMART" id="SM00346">
    <property type="entry name" value="HTH_ICLR"/>
    <property type="match status" value="1"/>
</dbReference>
<dbReference type="InterPro" id="IPR014757">
    <property type="entry name" value="Tscrpt_reg_IclR_C"/>
</dbReference>
<evidence type="ECO:0000256" key="1">
    <source>
        <dbReference type="ARBA" id="ARBA00023015"/>
    </source>
</evidence>
<dbReference type="InterPro" id="IPR036390">
    <property type="entry name" value="WH_DNA-bd_sf"/>
</dbReference>
<evidence type="ECO:0000256" key="3">
    <source>
        <dbReference type="ARBA" id="ARBA00023163"/>
    </source>
</evidence>
<dbReference type="PROSITE" id="PS51077">
    <property type="entry name" value="HTH_ICLR"/>
    <property type="match status" value="1"/>
</dbReference>
<dbReference type="InterPro" id="IPR050707">
    <property type="entry name" value="HTH_MetabolicPath_Reg"/>
</dbReference>
<evidence type="ECO:0000256" key="2">
    <source>
        <dbReference type="ARBA" id="ARBA00023125"/>
    </source>
</evidence>
<dbReference type="Pfam" id="PF01614">
    <property type="entry name" value="IclR_C"/>
    <property type="match status" value="1"/>
</dbReference>
<keyword evidence="3" id="KW-0804">Transcription</keyword>
<proteinExistence type="predicted"/>
<feature type="domain" description="HTH iclR-type" evidence="4">
    <location>
        <begin position="6"/>
        <end position="67"/>
    </location>
</feature>
<dbReference type="PROSITE" id="PS51078">
    <property type="entry name" value="ICLR_ED"/>
    <property type="match status" value="1"/>
</dbReference>
<name>A0AA45WUK9_9CLOT</name>
<dbReference type="InterPro" id="IPR036388">
    <property type="entry name" value="WH-like_DNA-bd_sf"/>
</dbReference>
<dbReference type="SUPFAM" id="SSF55781">
    <property type="entry name" value="GAF domain-like"/>
    <property type="match status" value="1"/>
</dbReference>
<evidence type="ECO:0000313" key="6">
    <source>
        <dbReference type="EMBL" id="SMP48000.1"/>
    </source>
</evidence>